<organism evidence="2 3">
    <name type="scientific">Legionella wadsworthii</name>
    <dbReference type="NCBI Taxonomy" id="28088"/>
    <lineage>
        <taxon>Bacteria</taxon>
        <taxon>Pseudomonadati</taxon>
        <taxon>Pseudomonadota</taxon>
        <taxon>Gammaproteobacteria</taxon>
        <taxon>Legionellales</taxon>
        <taxon>Legionellaceae</taxon>
        <taxon>Legionella</taxon>
    </lineage>
</organism>
<dbReference type="EMBL" id="UGPB01000001">
    <property type="protein sequence ID" value="STY27951.1"/>
    <property type="molecule type" value="Genomic_DNA"/>
</dbReference>
<sequence length="158" mass="18588">MRTQLEIELQSKIDRSQELIEILQNTIAELLSLQTEGEKQHKELQDKIDTLIKKQAALEARVIQAETKYKHLQEDWEKKNDVYKQQLEQQERLLDQLDEIDSFKTQTTKGLSVSQSLKRNGIYANLNKVYEMFEENQDPLIQDCHTRMTEPTTGTKRP</sequence>
<feature type="coiled-coil region" evidence="1">
    <location>
        <begin position="6"/>
        <end position="100"/>
    </location>
</feature>
<dbReference type="AlphaFoldDB" id="A0A378LV25"/>
<reference evidence="2 3" key="1">
    <citation type="submission" date="2018-06" db="EMBL/GenBank/DDBJ databases">
        <authorList>
            <consortium name="Pathogen Informatics"/>
            <person name="Doyle S."/>
        </authorList>
    </citation>
    <scope>NUCLEOTIDE SEQUENCE [LARGE SCALE GENOMIC DNA]</scope>
    <source>
        <strain evidence="2 3">NCTC11532</strain>
    </source>
</reference>
<evidence type="ECO:0008006" key="4">
    <source>
        <dbReference type="Google" id="ProtNLM"/>
    </source>
</evidence>
<keyword evidence="1" id="KW-0175">Coiled coil</keyword>
<dbReference type="Proteomes" id="UP000255297">
    <property type="component" value="Unassembled WGS sequence"/>
</dbReference>
<protein>
    <recommendedName>
        <fullName evidence="4">Coiled coil protein</fullName>
    </recommendedName>
</protein>
<evidence type="ECO:0000313" key="2">
    <source>
        <dbReference type="EMBL" id="STY27951.1"/>
    </source>
</evidence>
<accession>A0A378LV25</accession>
<dbReference type="RefSeq" id="WP_031566977.1">
    <property type="nucleotide sequence ID" value="NZ_CAAAIS010000005.1"/>
</dbReference>
<evidence type="ECO:0000256" key="1">
    <source>
        <dbReference type="SAM" id="Coils"/>
    </source>
</evidence>
<keyword evidence="3" id="KW-1185">Reference proteome</keyword>
<gene>
    <name evidence="2" type="ORF">NCTC11532_00112</name>
</gene>
<proteinExistence type="predicted"/>
<name>A0A378LV25_9GAMM</name>
<evidence type="ECO:0000313" key="3">
    <source>
        <dbReference type="Proteomes" id="UP000255297"/>
    </source>
</evidence>